<evidence type="ECO:0000259" key="1">
    <source>
        <dbReference type="Pfam" id="PF01494"/>
    </source>
</evidence>
<feature type="domain" description="FAD-binding" evidence="1">
    <location>
        <begin position="39"/>
        <end position="204"/>
    </location>
</feature>
<reference evidence="3 4" key="1">
    <citation type="submission" date="2019-10" db="EMBL/GenBank/DDBJ databases">
        <title>Taxonomy of Antarctic Massilia spp.: description of Massilia rubra sp. nov., Massilia aquatica sp. nov., Massilia mucilaginosa sp. nov., Massilia frigida sp. nov. isolated from streams, lakes and regoliths.</title>
        <authorList>
            <person name="Holochova P."/>
            <person name="Sedlacek I."/>
            <person name="Kralova S."/>
            <person name="Maslanova I."/>
            <person name="Busse H.-J."/>
            <person name="Stankova E."/>
            <person name="Vrbovska V."/>
            <person name="Kovarovic V."/>
            <person name="Bartak M."/>
            <person name="Svec P."/>
            <person name="Pantucek R."/>
        </authorList>
    </citation>
    <scope>NUCLEOTIDE SEQUENCE [LARGE SCALE GENOMIC DNA]</scope>
    <source>
        <strain evidence="3 4">CCM 8694</strain>
    </source>
</reference>
<dbReference type="InterPro" id="IPR011777">
    <property type="entry name" value="Geranylgeranyl_Rdtase_fam"/>
</dbReference>
<dbReference type="Pfam" id="PF01494">
    <property type="entry name" value="FAD_binding_3"/>
    <property type="match status" value="1"/>
</dbReference>
<evidence type="ECO:0000313" key="3">
    <source>
        <dbReference type="EMBL" id="NHZ63989.1"/>
    </source>
</evidence>
<feature type="domain" description="Digeranylgeranylglycerophospholipid reductase catalytic" evidence="2">
    <location>
        <begin position="231"/>
        <end position="267"/>
    </location>
</feature>
<dbReference type="Pfam" id="PF22578">
    <property type="entry name" value="GGR_cat"/>
    <property type="match status" value="1"/>
</dbReference>
<dbReference type="Gene3D" id="3.50.50.60">
    <property type="entry name" value="FAD/NAD(P)-binding domain"/>
    <property type="match status" value="1"/>
</dbReference>
<dbReference type="PANTHER" id="PTHR42685">
    <property type="entry name" value="GERANYLGERANYL DIPHOSPHATE REDUCTASE"/>
    <property type="match status" value="1"/>
</dbReference>
<dbReference type="InterPro" id="IPR054715">
    <property type="entry name" value="GGR_cat"/>
</dbReference>
<dbReference type="InterPro" id="IPR036188">
    <property type="entry name" value="FAD/NAD-bd_sf"/>
</dbReference>
<dbReference type="SUPFAM" id="SSF51905">
    <property type="entry name" value="FAD/NAD(P)-binding domain"/>
    <property type="match status" value="1"/>
</dbReference>
<dbReference type="EMBL" id="WHJF01000043">
    <property type="protein sequence ID" value="NHZ63989.1"/>
    <property type="molecule type" value="Genomic_DNA"/>
</dbReference>
<dbReference type="InterPro" id="IPR050407">
    <property type="entry name" value="Geranylgeranyl_reductase"/>
</dbReference>
<sequence>MQHLRYISDLILHCAILKDSHARTVTMLTLKIGAARDGDVIIAGAGPAGASAAAHLADAGFSVILIDHQQFPRDKVCGDFVGPAALLELHSLGIAGLPAFRQTNIIDEAALYLNGRHLITHPIPRMPGMPAHGRVIERKALDQWILERARAAGARVIENTRVQGFAIEPDGVCVSLKGPAGPATLRAQALIGADGSSSVVARLLRGHAVPDRNRIIAMRGYLDGLPDTGKRCDLYFSNDTFPGYYWLFPTGPHSANVGIGMVRETLPRNEEHLRQLMLGLISSDPALRARLGGAQLRAALVGWPLTTYDAALPCVGERVLLAGDAAGLINPLNGEGIQYAMLSGRWAAETLLAARARNDFSQPGLLPYAQRIERELRFDMALARLLVQLIRNRHLTPVWLEALHIIVARARVDPGYAEITGGVLAGLVPARRVLGADIVRKSAVQALLSLAGMGAKHLLRGRAHCVRIGLQTGTAAAAVAVSMAADPRAALAWGMGVAGSALELGGGMAGALLRPAAEAPLPIEAAYKSRSIM</sequence>
<name>A0ABX0MMI7_9BURK</name>
<accession>A0ABX0MMI7</accession>
<dbReference type="InterPro" id="IPR002938">
    <property type="entry name" value="FAD-bd"/>
</dbReference>
<evidence type="ECO:0000313" key="4">
    <source>
        <dbReference type="Proteomes" id="UP000610594"/>
    </source>
</evidence>
<organism evidence="3 4">
    <name type="scientific">Massilia genomosp. 1</name>
    <dbReference type="NCBI Taxonomy" id="2609280"/>
    <lineage>
        <taxon>Bacteria</taxon>
        <taxon>Pseudomonadati</taxon>
        <taxon>Pseudomonadota</taxon>
        <taxon>Betaproteobacteria</taxon>
        <taxon>Burkholderiales</taxon>
        <taxon>Oxalobacteraceae</taxon>
        <taxon>Telluria group</taxon>
        <taxon>Massilia</taxon>
    </lineage>
</organism>
<keyword evidence="4" id="KW-1185">Reference proteome</keyword>
<dbReference type="PRINTS" id="PR00420">
    <property type="entry name" value="RNGMNOXGNASE"/>
</dbReference>
<comment type="caution">
    <text evidence="3">The sequence shown here is derived from an EMBL/GenBank/DDBJ whole genome shotgun (WGS) entry which is preliminary data.</text>
</comment>
<gene>
    <name evidence="3" type="ORF">F1735_17040</name>
</gene>
<protein>
    <submittedName>
        <fullName evidence="3">Geranylgeranyl reductase family protein</fullName>
    </submittedName>
</protein>
<evidence type="ECO:0000259" key="2">
    <source>
        <dbReference type="Pfam" id="PF22578"/>
    </source>
</evidence>
<dbReference type="PANTHER" id="PTHR42685:SF22">
    <property type="entry name" value="CONDITIONED MEDIUM FACTOR RECEPTOR 1"/>
    <property type="match status" value="1"/>
</dbReference>
<proteinExistence type="predicted"/>
<dbReference type="NCBIfam" id="TIGR02032">
    <property type="entry name" value="GG-red-SF"/>
    <property type="match status" value="1"/>
</dbReference>
<dbReference type="Proteomes" id="UP000610594">
    <property type="component" value="Unassembled WGS sequence"/>
</dbReference>